<evidence type="ECO:0000256" key="1">
    <source>
        <dbReference type="SAM" id="MobiDB-lite"/>
    </source>
</evidence>
<evidence type="ECO:0000313" key="12">
    <source>
        <dbReference type="Proteomes" id="UP000266391"/>
    </source>
</evidence>
<dbReference type="EMBL" id="CVRS01000059">
    <property type="protein sequence ID" value="CRL35155.1"/>
    <property type="molecule type" value="Genomic_DNA"/>
</dbReference>
<evidence type="ECO:0000313" key="13">
    <source>
        <dbReference type="Proteomes" id="UP000283492"/>
    </source>
</evidence>
<dbReference type="Proteomes" id="UP000283701">
    <property type="component" value="Unassembled WGS sequence"/>
</dbReference>
<dbReference type="OrthoDB" id="1739831at2"/>
<proteinExistence type="predicted"/>
<evidence type="ECO:0000313" key="15">
    <source>
        <dbReference type="Proteomes" id="UP000283738"/>
    </source>
</evidence>
<dbReference type="EMBL" id="QSFX01000032">
    <property type="protein sequence ID" value="RHA84794.1"/>
    <property type="molecule type" value="Genomic_DNA"/>
</dbReference>
<dbReference type="Proteomes" id="UP000095395">
    <property type="component" value="Unassembled WGS sequence"/>
</dbReference>
<dbReference type="Proteomes" id="UP000266391">
    <property type="component" value="Unassembled WGS sequence"/>
</dbReference>
<feature type="region of interest" description="Disordered" evidence="1">
    <location>
        <begin position="110"/>
        <end position="135"/>
    </location>
</feature>
<evidence type="ECO:0000313" key="3">
    <source>
        <dbReference type="EMBL" id="CUN50576.1"/>
    </source>
</evidence>
<dbReference type="Proteomes" id="UP000283738">
    <property type="component" value="Unassembled WGS sequence"/>
</dbReference>
<evidence type="ECO:0000313" key="5">
    <source>
        <dbReference type="EMBL" id="RGR67673.1"/>
    </source>
</evidence>
<keyword evidence="3" id="KW-0966">Cell projection</keyword>
<dbReference type="EMBL" id="QRHP01000005">
    <property type="protein sequence ID" value="RHF85172.1"/>
    <property type="molecule type" value="Genomic_DNA"/>
</dbReference>
<evidence type="ECO:0000313" key="2">
    <source>
        <dbReference type="EMBL" id="CRL35155.1"/>
    </source>
</evidence>
<keyword evidence="3" id="KW-0969">Cilium</keyword>
<evidence type="ECO:0000313" key="14">
    <source>
        <dbReference type="Proteomes" id="UP000283701"/>
    </source>
</evidence>
<dbReference type="EMBL" id="QSKW01000002">
    <property type="protein sequence ID" value="RHF00091.1"/>
    <property type="molecule type" value="Genomic_DNA"/>
</dbReference>
<dbReference type="EMBL" id="QSIQ01000007">
    <property type="protein sequence ID" value="RHD04234.1"/>
    <property type="molecule type" value="Genomic_DNA"/>
</dbReference>
<reference evidence="2" key="1">
    <citation type="submission" date="2015-05" db="EMBL/GenBank/DDBJ databases">
        <authorList>
            <person name="Wang D.B."/>
            <person name="Wang M."/>
        </authorList>
    </citation>
    <scope>NUCLEOTIDE SEQUENCE [LARGE SCALE GENOMIC DNA]</scope>
    <source>
        <strain evidence="2">L1-83</strain>
    </source>
</reference>
<evidence type="ECO:0000313" key="6">
    <source>
        <dbReference type="EMBL" id="RHA84794.1"/>
    </source>
</evidence>
<dbReference type="EMBL" id="QRTF01000047">
    <property type="protein sequence ID" value="RGQ45315.1"/>
    <property type="molecule type" value="Genomic_DNA"/>
</dbReference>
<evidence type="ECO:0000313" key="8">
    <source>
        <dbReference type="EMBL" id="RHF00091.1"/>
    </source>
</evidence>
<evidence type="ECO:0000313" key="9">
    <source>
        <dbReference type="EMBL" id="RHF85172.1"/>
    </source>
</evidence>
<evidence type="ECO:0000313" key="7">
    <source>
        <dbReference type="EMBL" id="RHD04234.1"/>
    </source>
</evidence>
<evidence type="ECO:0000313" key="10">
    <source>
        <dbReference type="Proteomes" id="UP000049828"/>
    </source>
</evidence>
<dbReference type="EMBL" id="CYYR01000003">
    <property type="protein sequence ID" value="CUN50576.1"/>
    <property type="molecule type" value="Genomic_DNA"/>
</dbReference>
<reference evidence="10" key="2">
    <citation type="submission" date="2015-05" db="EMBL/GenBank/DDBJ databases">
        <authorList>
            <consortium name="Pathogen Informatics"/>
        </authorList>
    </citation>
    <scope>NUCLEOTIDE SEQUENCE [LARGE SCALE GENOMIC DNA]</scope>
    <source>
        <strain evidence="3 11">2789STDY5608835</strain>
        <strain evidence="10">L1-83</strain>
    </source>
</reference>
<sequence length="135" mass="15244">MDVRNCKGCGKLFNYMSGAQLCPECRAKLEKKFSSVKDYIGEHPQASISQVAEDMDVSVKQIKQWVKEERLILSEASLDGVLCEHCGRPITSGRFCDKCKAAMANNLRSALNRPRPMQQRSGGERDEGDKMRFLR</sequence>
<organism evidence="2 10">
    <name type="scientific">Roseburia inulinivorans</name>
    <dbReference type="NCBI Taxonomy" id="360807"/>
    <lineage>
        <taxon>Bacteria</taxon>
        <taxon>Bacillati</taxon>
        <taxon>Bacillota</taxon>
        <taxon>Clostridia</taxon>
        <taxon>Lachnospirales</taxon>
        <taxon>Lachnospiraceae</taxon>
        <taxon>Roseburia</taxon>
    </lineage>
</organism>
<evidence type="ECO:0000313" key="11">
    <source>
        <dbReference type="Proteomes" id="UP000095395"/>
    </source>
</evidence>
<feature type="compositionally biased region" description="Basic and acidic residues" evidence="1">
    <location>
        <begin position="122"/>
        <end position="135"/>
    </location>
</feature>
<gene>
    <name evidence="9" type="ORF">DW654_07150</name>
    <name evidence="8" type="ORF">DW707_02485</name>
    <name evidence="7" type="ORF">DW813_06000</name>
    <name evidence="6" type="ORF">DW914_14715</name>
    <name evidence="5" type="ORF">DWY29_09905</name>
    <name evidence="4" type="ORF">DWY96_15440</name>
    <name evidence="3" type="ORF">ERS852392_00572</name>
    <name evidence="2" type="ORF">RIL183_16231</name>
</gene>
<name>A0A0M6WGR5_9FIRM</name>
<dbReference type="AlphaFoldDB" id="A0A0M6WGR5"/>
<keyword evidence="10" id="KW-1185">Reference proteome</keyword>
<accession>A0A0M6WGR5</accession>
<dbReference type="Proteomes" id="UP000286271">
    <property type="component" value="Unassembled WGS sequence"/>
</dbReference>
<evidence type="ECO:0000313" key="17">
    <source>
        <dbReference type="Proteomes" id="UP000286271"/>
    </source>
</evidence>
<dbReference type="Proteomes" id="UP000283492">
    <property type="component" value="Unassembled WGS sequence"/>
</dbReference>
<keyword evidence="3" id="KW-0282">Flagellum</keyword>
<dbReference type="GeneID" id="75161130"/>
<evidence type="ECO:0000313" key="16">
    <source>
        <dbReference type="Proteomes" id="UP000285820"/>
    </source>
</evidence>
<dbReference type="Proteomes" id="UP000049828">
    <property type="component" value="Unassembled WGS sequence"/>
</dbReference>
<dbReference type="EMBL" id="QRUN01000013">
    <property type="protein sequence ID" value="RGR67673.1"/>
    <property type="molecule type" value="Genomic_DNA"/>
</dbReference>
<reference evidence="12 13" key="3">
    <citation type="submission" date="2018-08" db="EMBL/GenBank/DDBJ databases">
        <title>A genome reference for cultivated species of the human gut microbiota.</title>
        <authorList>
            <person name="Zou Y."/>
            <person name="Xue W."/>
            <person name="Luo G."/>
        </authorList>
    </citation>
    <scope>NUCLEOTIDE SEQUENCE [LARGE SCALE GENOMIC DNA]</scope>
    <source>
        <strain evidence="5 16">AF24-4</strain>
        <strain evidence="4 15">AF28-15</strain>
        <strain evidence="9 14">AM23-23AC</strain>
        <strain evidence="8 17">AM27-11</strain>
        <strain evidence="7 12">AM32-8LB</strain>
        <strain evidence="6 13">AM42-1AC</strain>
    </source>
</reference>
<protein>
    <submittedName>
        <fullName evidence="3">Flagellar operon protein</fullName>
    </submittedName>
    <submittedName>
        <fullName evidence="4">Flagellar protein</fullName>
    </submittedName>
</protein>
<dbReference type="Proteomes" id="UP000285820">
    <property type="component" value="Unassembled WGS sequence"/>
</dbReference>
<dbReference type="STRING" id="360807.ERS852392_00572"/>
<dbReference type="RefSeq" id="WP_007887033.1">
    <property type="nucleotide sequence ID" value="NZ_CABJFX010000032.1"/>
</dbReference>
<evidence type="ECO:0000313" key="4">
    <source>
        <dbReference type="EMBL" id="RGQ45315.1"/>
    </source>
</evidence>